<dbReference type="Pfam" id="PF08973">
    <property type="entry name" value="TM1506"/>
    <property type="match status" value="1"/>
</dbReference>
<evidence type="ECO:0000313" key="2">
    <source>
        <dbReference type="EMBL" id="HIU46735.1"/>
    </source>
</evidence>
<dbReference type="GO" id="GO:0003824">
    <property type="term" value="F:catalytic activity"/>
    <property type="evidence" value="ECO:0007669"/>
    <property type="project" value="InterPro"/>
</dbReference>
<reference evidence="2" key="1">
    <citation type="submission" date="2020-10" db="EMBL/GenBank/DDBJ databases">
        <authorList>
            <person name="Gilroy R."/>
        </authorList>
    </citation>
    <scope>NUCLEOTIDE SEQUENCE</scope>
    <source>
        <strain evidence="2">ChiSxjej2B14-8506</strain>
    </source>
</reference>
<dbReference type="SUPFAM" id="SSF53927">
    <property type="entry name" value="Cytidine deaminase-like"/>
    <property type="match status" value="1"/>
</dbReference>
<reference evidence="2" key="2">
    <citation type="journal article" date="2021" name="PeerJ">
        <title>Extensive microbial diversity within the chicken gut microbiome revealed by metagenomics and culture.</title>
        <authorList>
            <person name="Gilroy R."/>
            <person name="Ravi A."/>
            <person name="Getino M."/>
            <person name="Pursley I."/>
            <person name="Horton D.L."/>
            <person name="Alikhan N.F."/>
            <person name="Baker D."/>
            <person name="Gharbi K."/>
            <person name="Hall N."/>
            <person name="Watson M."/>
            <person name="Adriaenssens E.M."/>
            <person name="Foster-Nyarko E."/>
            <person name="Jarju S."/>
            <person name="Secka A."/>
            <person name="Antonio M."/>
            <person name="Oren A."/>
            <person name="Chaudhuri R.R."/>
            <person name="La Ragione R."/>
            <person name="Hildebrand F."/>
            <person name="Pallen M.J."/>
        </authorList>
    </citation>
    <scope>NUCLEOTIDE SEQUENCE</scope>
    <source>
        <strain evidence="2">ChiSxjej2B14-8506</strain>
    </source>
</reference>
<dbReference type="Gene3D" id="3.40.140.30">
    <property type="entry name" value="Hypothetical protein TM1506"/>
    <property type="match status" value="1"/>
</dbReference>
<comment type="caution">
    <text evidence="2">The sequence shown here is derived from an EMBL/GenBank/DDBJ whole genome shotgun (WGS) entry which is preliminary data.</text>
</comment>
<name>A0A9D1LRJ9_9FIRM</name>
<dbReference type="InterPro" id="IPR037081">
    <property type="entry name" value="Hyp_TM1506"/>
</dbReference>
<protein>
    <submittedName>
        <fullName evidence="2">DUF1893 domain-containing protein</fullName>
    </submittedName>
</protein>
<feature type="region of interest" description="Disordered" evidence="1">
    <location>
        <begin position="172"/>
        <end position="216"/>
    </location>
</feature>
<gene>
    <name evidence="2" type="ORF">IAC59_05710</name>
</gene>
<dbReference type="EMBL" id="DVNK01000037">
    <property type="protein sequence ID" value="HIU46735.1"/>
    <property type="molecule type" value="Genomic_DNA"/>
</dbReference>
<sequence>MANTVKEDLSAPGMTDVRRARLLLERDGHTCVLCRGDKVYADDRAGIAPMMGFIGAGVDLRGFSAADRIVGRAAALLFVLAGVREVYSAVMSKGGAEVLEAHGIAHSCTTLTERIINRTGTGICPMEQAVTGIDDPHAAYKAIAATLERLRAQAAGQGGAIGGAAGMDGAADGTAGKSSGNAHSQAVDDSGMSNAATGARGDAECKDRSATAAQEG</sequence>
<evidence type="ECO:0000256" key="1">
    <source>
        <dbReference type="SAM" id="MobiDB-lite"/>
    </source>
</evidence>
<dbReference type="AlphaFoldDB" id="A0A9D1LRJ9"/>
<dbReference type="InterPro" id="IPR016193">
    <property type="entry name" value="Cytidine_deaminase-like"/>
</dbReference>
<organism evidence="2 3">
    <name type="scientific">Candidatus Fimadaptatus faecigallinarum</name>
    <dbReference type="NCBI Taxonomy" id="2840814"/>
    <lineage>
        <taxon>Bacteria</taxon>
        <taxon>Bacillati</taxon>
        <taxon>Bacillota</taxon>
        <taxon>Clostridia</taxon>
        <taxon>Eubacteriales</taxon>
        <taxon>Candidatus Fimadaptatus</taxon>
    </lineage>
</organism>
<dbReference type="Proteomes" id="UP000824123">
    <property type="component" value="Unassembled WGS sequence"/>
</dbReference>
<proteinExistence type="predicted"/>
<dbReference type="InterPro" id="IPR015067">
    <property type="entry name" value="DUF1893_TM1506-like"/>
</dbReference>
<evidence type="ECO:0000313" key="3">
    <source>
        <dbReference type="Proteomes" id="UP000824123"/>
    </source>
</evidence>
<accession>A0A9D1LRJ9</accession>